<evidence type="ECO:0000313" key="6">
    <source>
        <dbReference type="EMBL" id="MFC0316260.1"/>
    </source>
</evidence>
<comment type="caution">
    <text evidence="6">The sequence shown here is derived from an EMBL/GenBank/DDBJ whole genome shotgun (WGS) entry which is preliminary data.</text>
</comment>
<evidence type="ECO:0000256" key="1">
    <source>
        <dbReference type="ARBA" id="ARBA00023015"/>
    </source>
</evidence>
<evidence type="ECO:0000256" key="3">
    <source>
        <dbReference type="ARBA" id="ARBA00023163"/>
    </source>
</evidence>
<dbReference type="InterPro" id="IPR002577">
    <property type="entry name" value="HTH_HxlR"/>
</dbReference>
<dbReference type="Pfam" id="PF01638">
    <property type="entry name" value="HxlR"/>
    <property type="match status" value="2"/>
</dbReference>
<dbReference type="PROSITE" id="PS51118">
    <property type="entry name" value="HTH_HXLR"/>
    <property type="match status" value="2"/>
</dbReference>
<keyword evidence="3" id="KW-0804">Transcription</keyword>
<feature type="region of interest" description="Disordered" evidence="4">
    <location>
        <begin position="1"/>
        <end position="21"/>
    </location>
</feature>
<feature type="domain" description="HTH hxlR-type" evidence="5">
    <location>
        <begin position="179"/>
        <end position="275"/>
    </location>
</feature>
<organism evidence="6 7">
    <name type="scientific">Gordonia phosphorivorans</name>
    <dbReference type="NCBI Taxonomy" id="1056982"/>
    <lineage>
        <taxon>Bacteria</taxon>
        <taxon>Bacillati</taxon>
        <taxon>Actinomycetota</taxon>
        <taxon>Actinomycetes</taxon>
        <taxon>Mycobacteriales</taxon>
        <taxon>Gordoniaceae</taxon>
        <taxon>Gordonia</taxon>
    </lineage>
</organism>
<evidence type="ECO:0000313" key="7">
    <source>
        <dbReference type="Proteomes" id="UP001589783"/>
    </source>
</evidence>
<dbReference type="InterPro" id="IPR036388">
    <property type="entry name" value="WH-like_DNA-bd_sf"/>
</dbReference>
<dbReference type="Proteomes" id="UP001589783">
    <property type="component" value="Unassembled WGS sequence"/>
</dbReference>
<keyword evidence="2" id="KW-0238">DNA-binding</keyword>
<keyword evidence="7" id="KW-1185">Reference proteome</keyword>
<dbReference type="SUPFAM" id="SSF46785">
    <property type="entry name" value="Winged helix' DNA-binding domain"/>
    <property type="match status" value="2"/>
</dbReference>
<evidence type="ECO:0000259" key="5">
    <source>
        <dbReference type="PROSITE" id="PS51118"/>
    </source>
</evidence>
<protein>
    <submittedName>
        <fullName evidence="6">Winged helix-turn-helix transcriptional regulator</fullName>
    </submittedName>
</protein>
<dbReference type="EMBL" id="JBHLWV010000028">
    <property type="protein sequence ID" value="MFC0316260.1"/>
    <property type="molecule type" value="Genomic_DNA"/>
</dbReference>
<dbReference type="Gene3D" id="1.10.10.10">
    <property type="entry name" value="Winged helix-like DNA-binding domain superfamily/Winged helix DNA-binding domain"/>
    <property type="match status" value="2"/>
</dbReference>
<evidence type="ECO:0000256" key="4">
    <source>
        <dbReference type="SAM" id="MobiDB-lite"/>
    </source>
</evidence>
<proteinExistence type="predicted"/>
<keyword evidence="1" id="KW-0805">Transcription regulation</keyword>
<name>A0ABV6HBM6_9ACTN</name>
<dbReference type="PANTHER" id="PTHR33204:SF18">
    <property type="entry name" value="TRANSCRIPTIONAL REGULATORY PROTEIN"/>
    <property type="match status" value="1"/>
</dbReference>
<accession>A0ABV6HBM6</accession>
<gene>
    <name evidence="6" type="ORF">ACFFJD_15545</name>
</gene>
<sequence>MQQSADRGVVSASPPDTGPNSIARGLGVLGDEWCLQLLRAAHTGATRFGRFQELLPISAASLAARLALLADEGLLIRRVYQQNPIRAEYLLTPQGRGTWPILLAIWDWEDRWADHVRGELPVRRHTVCGASFHPELVCGTCGVATVRTDVRAAWGPTGGWSRSVPETATRRRTNASRSAGEFPETMAVFGNRWSAVVMGAVFQGISRYTDFESTLKIPSNILSERLRILLDYGLLRVDVAEQGRRDYHLTEKGQAFFPIIATTLSWAERWYALPEGPAMSWRHDDHALAPRLDCDQCHQPLQAAQIEILRPDDQNV</sequence>
<evidence type="ECO:0000256" key="2">
    <source>
        <dbReference type="ARBA" id="ARBA00023125"/>
    </source>
</evidence>
<feature type="domain" description="HTH hxlR-type" evidence="5">
    <location>
        <begin position="18"/>
        <end position="117"/>
    </location>
</feature>
<dbReference type="InterPro" id="IPR036390">
    <property type="entry name" value="WH_DNA-bd_sf"/>
</dbReference>
<dbReference type="RefSeq" id="WP_382365780.1">
    <property type="nucleotide sequence ID" value="NZ_JBHLWV010000028.1"/>
</dbReference>
<reference evidence="6 7" key="1">
    <citation type="submission" date="2024-09" db="EMBL/GenBank/DDBJ databases">
        <authorList>
            <person name="Sun Q."/>
            <person name="Mori K."/>
        </authorList>
    </citation>
    <scope>NUCLEOTIDE SEQUENCE [LARGE SCALE GENOMIC DNA]</scope>
    <source>
        <strain evidence="6 7">CCM 7957</strain>
    </source>
</reference>
<dbReference type="PANTHER" id="PTHR33204">
    <property type="entry name" value="TRANSCRIPTIONAL REGULATOR, MARR FAMILY"/>
    <property type="match status" value="1"/>
</dbReference>